<dbReference type="Pfam" id="PF04982">
    <property type="entry name" value="TM_HPP"/>
    <property type="match status" value="1"/>
</dbReference>
<reference evidence="3 4" key="1">
    <citation type="submission" date="2017-09" db="EMBL/GenBank/DDBJ databases">
        <authorList>
            <person name="Ehlers B."/>
            <person name="Leendertz F.H."/>
        </authorList>
    </citation>
    <scope>NUCLEOTIDE SEQUENCE [LARGE SCALE GENOMIC DNA]</scope>
    <source>
        <strain evidence="3 4">USBA 140</strain>
    </source>
</reference>
<sequence length="169" mass="16910">MIRPFLAKMRGTGRPPAGPGLRHAAAAGLGGGVALAVVALLSVWAEAPLLIAPFGASCVLLFAVPDSPLAQPRNVIGGHGVAALVGVLFLLAFGAAWWVAPLAAGAAIAAMVALRVVHPPAGANPLVVIAGGHGFGFVASPVLTGAAVLVAVALVVNNLPRDRRYPAYW</sequence>
<keyword evidence="1" id="KW-0812">Transmembrane</keyword>
<gene>
    <name evidence="3" type="ORF">SAMN05421508_104104</name>
</gene>
<feature type="transmembrane region" description="Helical" evidence="1">
    <location>
        <begin position="21"/>
        <end position="44"/>
    </location>
</feature>
<evidence type="ECO:0000313" key="3">
    <source>
        <dbReference type="EMBL" id="SOD94737.1"/>
    </source>
</evidence>
<feature type="transmembrane region" description="Helical" evidence="1">
    <location>
        <begin position="134"/>
        <end position="156"/>
    </location>
</feature>
<evidence type="ECO:0000259" key="2">
    <source>
        <dbReference type="Pfam" id="PF04982"/>
    </source>
</evidence>
<dbReference type="Proteomes" id="UP000219621">
    <property type="component" value="Unassembled WGS sequence"/>
</dbReference>
<name>A0A286GGT3_9PROT</name>
<keyword evidence="1" id="KW-1133">Transmembrane helix</keyword>
<dbReference type="OrthoDB" id="9811720at2"/>
<feature type="domain" description="HPP transmembrane region" evidence="2">
    <location>
        <begin position="20"/>
        <end position="166"/>
    </location>
</feature>
<accession>A0A286GGT3</accession>
<evidence type="ECO:0000256" key="1">
    <source>
        <dbReference type="SAM" id="Phobius"/>
    </source>
</evidence>
<dbReference type="InterPro" id="IPR007065">
    <property type="entry name" value="HPP"/>
</dbReference>
<dbReference type="AlphaFoldDB" id="A0A286GGT3"/>
<feature type="transmembrane region" description="Helical" evidence="1">
    <location>
        <begin position="50"/>
        <end position="69"/>
    </location>
</feature>
<protein>
    <submittedName>
        <fullName evidence="3">HPP family protein</fullName>
    </submittedName>
</protein>
<keyword evidence="1" id="KW-0472">Membrane</keyword>
<feature type="transmembrane region" description="Helical" evidence="1">
    <location>
        <begin position="81"/>
        <end position="114"/>
    </location>
</feature>
<dbReference type="PANTHER" id="PTHR33741:SF5">
    <property type="entry name" value="TRANSMEMBRANE PROTEIN DDB_G0269096-RELATED"/>
    <property type="match status" value="1"/>
</dbReference>
<organism evidence="3 4">
    <name type="scientific">Caenispirillum bisanense</name>
    <dbReference type="NCBI Taxonomy" id="414052"/>
    <lineage>
        <taxon>Bacteria</taxon>
        <taxon>Pseudomonadati</taxon>
        <taxon>Pseudomonadota</taxon>
        <taxon>Alphaproteobacteria</taxon>
        <taxon>Rhodospirillales</taxon>
        <taxon>Novispirillaceae</taxon>
        <taxon>Caenispirillum</taxon>
    </lineage>
</organism>
<proteinExistence type="predicted"/>
<dbReference type="RefSeq" id="WP_097279071.1">
    <property type="nucleotide sequence ID" value="NZ_OCNJ01000004.1"/>
</dbReference>
<dbReference type="PANTHER" id="PTHR33741">
    <property type="entry name" value="TRANSMEMBRANE PROTEIN DDB_G0269096-RELATED"/>
    <property type="match status" value="1"/>
</dbReference>
<dbReference type="EMBL" id="OCNJ01000004">
    <property type="protein sequence ID" value="SOD94737.1"/>
    <property type="molecule type" value="Genomic_DNA"/>
</dbReference>
<dbReference type="InterPro" id="IPR058581">
    <property type="entry name" value="TM_HPP"/>
</dbReference>
<evidence type="ECO:0000313" key="4">
    <source>
        <dbReference type="Proteomes" id="UP000219621"/>
    </source>
</evidence>
<keyword evidence="4" id="KW-1185">Reference proteome</keyword>